<comment type="caution">
    <text evidence="6">The sequence shown here is derived from an EMBL/GenBank/DDBJ whole genome shotgun (WGS) entry which is preliminary data.</text>
</comment>
<dbReference type="Pfam" id="PF17039">
    <property type="entry name" value="Glyco_tran_10_N"/>
    <property type="match status" value="1"/>
</dbReference>
<keyword evidence="3" id="KW-0812">Transmembrane</keyword>
<dbReference type="EMBL" id="CAJVCH010117148">
    <property type="protein sequence ID" value="CAG7725071.1"/>
    <property type="molecule type" value="Genomic_DNA"/>
</dbReference>
<dbReference type="AlphaFoldDB" id="A0A8J2P4E9"/>
<feature type="non-terminal residue" evidence="6">
    <location>
        <position position="1"/>
    </location>
</feature>
<evidence type="ECO:0000259" key="4">
    <source>
        <dbReference type="Pfam" id="PF00852"/>
    </source>
</evidence>
<reference evidence="6" key="1">
    <citation type="submission" date="2021-06" db="EMBL/GenBank/DDBJ databases">
        <authorList>
            <person name="Hodson N. C."/>
            <person name="Mongue J. A."/>
            <person name="Jaron S. K."/>
        </authorList>
    </citation>
    <scope>NUCLEOTIDE SEQUENCE</scope>
</reference>
<organism evidence="6 7">
    <name type="scientific">Allacma fusca</name>
    <dbReference type="NCBI Taxonomy" id="39272"/>
    <lineage>
        <taxon>Eukaryota</taxon>
        <taxon>Metazoa</taxon>
        <taxon>Ecdysozoa</taxon>
        <taxon>Arthropoda</taxon>
        <taxon>Hexapoda</taxon>
        <taxon>Collembola</taxon>
        <taxon>Symphypleona</taxon>
        <taxon>Sminthuridae</taxon>
        <taxon>Allacma</taxon>
    </lineage>
</organism>
<dbReference type="Proteomes" id="UP000708208">
    <property type="component" value="Unassembled WGS sequence"/>
</dbReference>
<comment type="subcellular location">
    <subcellularLocation>
        <location evidence="1 3">Golgi apparatus</location>
        <location evidence="1 3">Golgi stack membrane</location>
        <topology evidence="1 3">Single-pass type II membrane protein</topology>
    </subcellularLocation>
</comment>
<accession>A0A8J2P4E9</accession>
<dbReference type="PANTHER" id="PTHR48438">
    <property type="entry name" value="ALPHA-(1,3)-FUCOSYLTRANSFERASE C-RELATED"/>
    <property type="match status" value="1"/>
</dbReference>
<dbReference type="Pfam" id="PF00852">
    <property type="entry name" value="Glyco_transf_10"/>
    <property type="match status" value="1"/>
</dbReference>
<comment type="similarity">
    <text evidence="3">Belongs to the glycosyltransferase 10 family.</text>
</comment>
<evidence type="ECO:0000256" key="1">
    <source>
        <dbReference type="ARBA" id="ARBA00004447"/>
    </source>
</evidence>
<protein>
    <recommendedName>
        <fullName evidence="3">Fucosyltransferase</fullName>
        <ecNumber evidence="3">2.4.1.-</ecNumber>
    </recommendedName>
</protein>
<keyword evidence="3" id="KW-0472">Membrane</keyword>
<dbReference type="PANTHER" id="PTHR48438:SF1">
    <property type="entry name" value="ALPHA-(1,3)-FUCOSYLTRANSFERASE C-RELATED"/>
    <property type="match status" value="1"/>
</dbReference>
<name>A0A8J2P4E9_9HEXA</name>
<gene>
    <name evidence="6" type="ORF">AFUS01_LOCUS14054</name>
</gene>
<evidence type="ECO:0000313" key="6">
    <source>
        <dbReference type="EMBL" id="CAG7725071.1"/>
    </source>
</evidence>
<dbReference type="GO" id="GO:0032580">
    <property type="term" value="C:Golgi cisterna membrane"/>
    <property type="evidence" value="ECO:0007669"/>
    <property type="project" value="UniProtKB-SubCell"/>
</dbReference>
<dbReference type="EC" id="2.4.1.-" evidence="3"/>
<dbReference type="OrthoDB" id="427096at2759"/>
<evidence type="ECO:0000259" key="5">
    <source>
        <dbReference type="Pfam" id="PF17039"/>
    </source>
</evidence>
<proteinExistence type="inferred from homology"/>
<dbReference type="InterPro" id="IPR001503">
    <property type="entry name" value="Glyco_trans_10"/>
</dbReference>
<keyword evidence="3" id="KW-0328">Glycosyltransferase</keyword>
<evidence type="ECO:0000256" key="3">
    <source>
        <dbReference type="RuleBase" id="RU003832"/>
    </source>
</evidence>
<evidence type="ECO:0000313" key="7">
    <source>
        <dbReference type="Proteomes" id="UP000708208"/>
    </source>
</evidence>
<evidence type="ECO:0000256" key="2">
    <source>
        <dbReference type="ARBA" id="ARBA00023034"/>
    </source>
</evidence>
<dbReference type="GO" id="GO:0008417">
    <property type="term" value="F:fucosyltransferase activity"/>
    <property type="evidence" value="ECO:0007669"/>
    <property type="project" value="InterPro"/>
</dbReference>
<feature type="domain" description="Fucosyltransferase N-terminal" evidence="5">
    <location>
        <begin position="45"/>
        <end position="170"/>
    </location>
</feature>
<keyword evidence="2 3" id="KW-0333">Golgi apparatus</keyword>
<keyword evidence="7" id="KW-1185">Reference proteome</keyword>
<keyword evidence="3" id="KW-0808">Transferase</keyword>
<feature type="domain" description="Fucosyltransferase C-terminal" evidence="4">
    <location>
        <begin position="236"/>
        <end position="310"/>
    </location>
</feature>
<dbReference type="InterPro" id="IPR031481">
    <property type="entry name" value="Glyco_tran_10_N"/>
</dbReference>
<sequence>QPNKTFAQNEGVLLLPKALFYTPPDIPVENRANPNDVSSNYNEDQEKLILVYTKSYGRRWLPESWSRDGNLFFLDSPDFTCPKKCVFTDNKNFSSMADAVLFGVLDTLYHSKDEIQKYPKPSERKKDQIWIASAIEPALYHDVTRIKELNYMFNWTATFRLDSEIYWPYGFFYKLKEPKRMEEINLPNSTVLKSKRLAASMISNCDAWGGRDIVLNSLKKYMEIDSYGKCVTYGLGNYAHIAPPHSYINALDFPNTKALAEYLLHLDKNDHEYLAYFEWRRNYAMGDNGDKVQFCALCMKLWEPITPKRIPEGFNTWWRHKRNDTVDGNNGTLTYKLLHDFNLGCVPGQAVQNDRYISS</sequence>
<dbReference type="InterPro" id="IPR055270">
    <property type="entry name" value="Glyco_tran_10_C"/>
</dbReference>